<accession>A0A9J5XC06</accession>
<comment type="caution">
    <text evidence="1">The sequence shown here is derived from an EMBL/GenBank/DDBJ whole genome shotgun (WGS) entry which is preliminary data.</text>
</comment>
<name>A0A9J5XC06_SOLCO</name>
<dbReference type="AlphaFoldDB" id="A0A9J5XC06"/>
<organism evidence="1 2">
    <name type="scientific">Solanum commersonii</name>
    <name type="common">Commerson's wild potato</name>
    <name type="synonym">Commerson's nightshade</name>
    <dbReference type="NCBI Taxonomy" id="4109"/>
    <lineage>
        <taxon>Eukaryota</taxon>
        <taxon>Viridiplantae</taxon>
        <taxon>Streptophyta</taxon>
        <taxon>Embryophyta</taxon>
        <taxon>Tracheophyta</taxon>
        <taxon>Spermatophyta</taxon>
        <taxon>Magnoliopsida</taxon>
        <taxon>eudicotyledons</taxon>
        <taxon>Gunneridae</taxon>
        <taxon>Pentapetalae</taxon>
        <taxon>asterids</taxon>
        <taxon>lamiids</taxon>
        <taxon>Solanales</taxon>
        <taxon>Solanaceae</taxon>
        <taxon>Solanoideae</taxon>
        <taxon>Solaneae</taxon>
        <taxon>Solanum</taxon>
    </lineage>
</organism>
<protein>
    <recommendedName>
        <fullName evidence="3">Gag-pol polyprotein</fullName>
    </recommendedName>
</protein>
<sequence length="81" mass="9105">MLSQVVASQAGQQRVVFQDVADTCRIHEFLRTNPLEFIGSNITKDPEKFVEDLKKAFAILHTTDVEGIKLESYQLKGVAKI</sequence>
<evidence type="ECO:0000313" key="2">
    <source>
        <dbReference type="Proteomes" id="UP000824120"/>
    </source>
</evidence>
<evidence type="ECO:0008006" key="3">
    <source>
        <dbReference type="Google" id="ProtNLM"/>
    </source>
</evidence>
<dbReference type="Proteomes" id="UP000824120">
    <property type="component" value="Chromosome 9"/>
</dbReference>
<reference evidence="1 2" key="1">
    <citation type="submission" date="2020-09" db="EMBL/GenBank/DDBJ databases">
        <title>De no assembly of potato wild relative species, Solanum commersonii.</title>
        <authorList>
            <person name="Cho K."/>
        </authorList>
    </citation>
    <scope>NUCLEOTIDE SEQUENCE [LARGE SCALE GENOMIC DNA]</scope>
    <source>
        <strain evidence="1">LZ3.2</strain>
        <tissue evidence="1">Leaf</tissue>
    </source>
</reference>
<gene>
    <name evidence="1" type="ORF">H5410_045716</name>
</gene>
<keyword evidence="2" id="KW-1185">Reference proteome</keyword>
<dbReference type="EMBL" id="JACXVP010000009">
    <property type="protein sequence ID" value="KAG5585282.1"/>
    <property type="molecule type" value="Genomic_DNA"/>
</dbReference>
<proteinExistence type="predicted"/>
<evidence type="ECO:0000313" key="1">
    <source>
        <dbReference type="EMBL" id="KAG5585282.1"/>
    </source>
</evidence>